<dbReference type="PROSITE" id="PS50878">
    <property type="entry name" value="RT_POL"/>
    <property type="match status" value="1"/>
</dbReference>
<name>A0A914WXR3_9BILA</name>
<reference evidence="3" key="1">
    <citation type="submission" date="2022-11" db="UniProtKB">
        <authorList>
            <consortium name="WormBaseParasite"/>
        </authorList>
    </citation>
    <scope>IDENTIFICATION</scope>
</reference>
<sequence length="983" mass="108952">MIVGSQHDSIIGRKWICQLDICNCLLNVAKTTVAPQKKPSKDRGSQPVHALLEEFSSIFEEGLGHCVRTKAHLELKPNVHPRFIKARMLCYAVHDAMDAKIDRLIAQGVLTPTSQAKWAAPVIIASKQGGKIRLCANFSTGLNDARDVDQYPLPRLDNLYQRINSGRIFSKVDLSDAYLQLELDDASKKLVIINTHRGLFQFNRLPFGVASAPALFQQTMDRMLVGVQGVGAYLDDIIIAGADEAEHDRRLRQVLRRIAEYGFRVVGLKGDRPTDSYTFCYVDKSKKDNKLYYTCNQCVAAKRKSRVEGAKGRTIHIADSEVINGDPAAEHYPGCVPISSTKVFTESKKRKGAQLVRSGLSTVSLARINIHAEMTRACEQAGVGEDEARLQWSTKSFTNRLSHAKLSCIPPLTASGDLPDQLKLTNTSQQFLCYESPDGGKLFVDDAGLSFLKLSTCWKGDGTSKSAPKGYLQVYTLHARHPRGESVPIVHMLLKGKTYNDYFVMFSFLNQILEDRSGSGSIGALSMALFDYEPAPLKAFKAAFKAEERNIKVRGCRFHYGQAVIRNIDSKGLKTVKNEAEVAKWVKQILGLPLLPPHYVRQIWFSWLCHAPSVPGYEAAFTRFTNYFEEERLRMPKKAGKALKKSDAYIALWNHFENTMCRTTNSAEGWHSGLKSTWRGASPKLNNYVDWLIKAHDEHVTRMVQLNAGQPLKRRDPKYVKLDENIARAKTRFQAREAIELMSEAPDMTDIILRHLRHVSCLFGYANWNNADAIDANLNEPIHDAANIDADLVIESEAEEQAIPDPAHISLFDAAPSFPTGQQLPKCPALVHTFSPPCTHRRAVQPVVPPPQLADAFIPPVNDATTTATLDASMEEIGSSSDESATAATSSISTATQSAVNAIYSTCMRCSEFTSDVCARCARPLHAHCAPVFGDPVFFCDECGTEMAENARANAELRRGGESDALQAELSQYFMGSSTGQFE</sequence>
<organism evidence="2 3">
    <name type="scientific">Plectus sambesii</name>
    <dbReference type="NCBI Taxonomy" id="2011161"/>
    <lineage>
        <taxon>Eukaryota</taxon>
        <taxon>Metazoa</taxon>
        <taxon>Ecdysozoa</taxon>
        <taxon>Nematoda</taxon>
        <taxon>Chromadorea</taxon>
        <taxon>Plectida</taxon>
        <taxon>Plectina</taxon>
        <taxon>Plectoidea</taxon>
        <taxon>Plectidae</taxon>
        <taxon>Plectus</taxon>
    </lineage>
</organism>
<dbReference type="Gene3D" id="3.10.10.10">
    <property type="entry name" value="HIV Type 1 Reverse Transcriptase, subunit A, domain 1"/>
    <property type="match status" value="1"/>
</dbReference>
<dbReference type="Pfam" id="PF00078">
    <property type="entry name" value="RVT_1"/>
    <property type="match status" value="1"/>
</dbReference>
<accession>A0A914WXR3</accession>
<evidence type="ECO:0000259" key="1">
    <source>
        <dbReference type="PROSITE" id="PS50878"/>
    </source>
</evidence>
<evidence type="ECO:0000313" key="2">
    <source>
        <dbReference type="Proteomes" id="UP000887566"/>
    </source>
</evidence>
<protein>
    <submittedName>
        <fullName evidence="3">Reverse transcriptase domain-containing protein</fullName>
    </submittedName>
</protein>
<dbReference type="CDD" id="cd01647">
    <property type="entry name" value="RT_LTR"/>
    <property type="match status" value="1"/>
</dbReference>
<dbReference type="InterPro" id="IPR043128">
    <property type="entry name" value="Rev_trsase/Diguanyl_cyclase"/>
</dbReference>
<feature type="domain" description="Reverse transcriptase" evidence="1">
    <location>
        <begin position="106"/>
        <end position="286"/>
    </location>
</feature>
<dbReference type="PANTHER" id="PTHR37984">
    <property type="entry name" value="PROTEIN CBG26694"/>
    <property type="match status" value="1"/>
</dbReference>
<dbReference type="SUPFAM" id="SSF56672">
    <property type="entry name" value="DNA/RNA polymerases"/>
    <property type="match status" value="1"/>
</dbReference>
<proteinExistence type="predicted"/>
<dbReference type="WBParaSite" id="PSAMB.scaffold5243size12224.g26259.t1">
    <property type="protein sequence ID" value="PSAMB.scaffold5243size12224.g26259.t1"/>
    <property type="gene ID" value="PSAMB.scaffold5243size12224.g26259"/>
</dbReference>
<dbReference type="AlphaFoldDB" id="A0A914WXR3"/>
<dbReference type="Gene3D" id="3.30.70.270">
    <property type="match status" value="1"/>
</dbReference>
<keyword evidence="2" id="KW-1185">Reference proteome</keyword>
<dbReference type="InterPro" id="IPR000477">
    <property type="entry name" value="RT_dom"/>
</dbReference>
<dbReference type="PANTHER" id="PTHR37984:SF5">
    <property type="entry name" value="PROTEIN NYNRIN-LIKE"/>
    <property type="match status" value="1"/>
</dbReference>
<dbReference type="InterPro" id="IPR043502">
    <property type="entry name" value="DNA/RNA_pol_sf"/>
</dbReference>
<dbReference type="Proteomes" id="UP000887566">
    <property type="component" value="Unplaced"/>
</dbReference>
<dbReference type="InterPro" id="IPR050951">
    <property type="entry name" value="Retrovirus_Pol_polyprotein"/>
</dbReference>
<evidence type="ECO:0000313" key="3">
    <source>
        <dbReference type="WBParaSite" id="PSAMB.scaffold5243size12224.g26259.t1"/>
    </source>
</evidence>